<dbReference type="Pfam" id="PF02796">
    <property type="entry name" value="HTH_7"/>
    <property type="match status" value="1"/>
</dbReference>
<dbReference type="PROSITE" id="PS51736">
    <property type="entry name" value="RECOMBINASES_3"/>
    <property type="match status" value="1"/>
</dbReference>
<dbReference type="PANTHER" id="PTHR30461:SF26">
    <property type="entry name" value="RESOLVASE HOMOLOG YNEB"/>
    <property type="match status" value="1"/>
</dbReference>
<dbReference type="EMBL" id="BAEQ01000026">
    <property type="protein sequence ID" value="GAC28610.1"/>
    <property type="molecule type" value="Genomic_DNA"/>
</dbReference>
<dbReference type="SUPFAM" id="SSF46689">
    <property type="entry name" value="Homeodomain-like"/>
    <property type="match status" value="1"/>
</dbReference>
<keyword evidence="2" id="KW-0229">DNA integration</keyword>
<dbReference type="CDD" id="cd03768">
    <property type="entry name" value="SR_ResInv"/>
    <property type="match status" value="1"/>
</dbReference>
<dbReference type="InterPro" id="IPR006120">
    <property type="entry name" value="Resolvase_HTH_dom"/>
</dbReference>
<dbReference type="GO" id="GO:0003677">
    <property type="term" value="F:DNA binding"/>
    <property type="evidence" value="ECO:0007669"/>
    <property type="project" value="UniProtKB-KW"/>
</dbReference>
<comment type="caution">
    <text evidence="7">The sequence shown here is derived from an EMBL/GenBank/DDBJ whole genome shotgun (WGS) entry which is preliminary data.</text>
</comment>
<dbReference type="OrthoDB" id="9786476at2"/>
<dbReference type="InterPro" id="IPR036162">
    <property type="entry name" value="Resolvase-like_N_sf"/>
</dbReference>
<keyword evidence="8" id="KW-1185">Reference proteome</keyword>
<evidence type="ECO:0000256" key="2">
    <source>
        <dbReference type="ARBA" id="ARBA00022908"/>
    </source>
</evidence>
<evidence type="ECO:0000256" key="4">
    <source>
        <dbReference type="ARBA" id="ARBA00023172"/>
    </source>
</evidence>
<dbReference type="Pfam" id="PF00239">
    <property type="entry name" value="Resolvase"/>
    <property type="match status" value="1"/>
</dbReference>
<evidence type="ECO:0000313" key="7">
    <source>
        <dbReference type="EMBL" id="GAC28610.1"/>
    </source>
</evidence>
<keyword evidence="4" id="KW-0233">DNA recombination</keyword>
<dbReference type="GO" id="GO:0015074">
    <property type="term" value="P:DNA integration"/>
    <property type="evidence" value="ECO:0007669"/>
    <property type="project" value="UniProtKB-KW"/>
</dbReference>
<dbReference type="InterPro" id="IPR050639">
    <property type="entry name" value="SSR_resolvase"/>
</dbReference>
<dbReference type="CDD" id="cd00569">
    <property type="entry name" value="HTH_Hin_like"/>
    <property type="match status" value="1"/>
</dbReference>
<reference evidence="8" key="1">
    <citation type="journal article" date="2014" name="Environ. Microbiol.">
        <title>Comparative genomics of the marine bacterial genus Glaciecola reveals the high degree of genomic diversity and genomic characteristic for cold adaptation.</title>
        <authorList>
            <person name="Qin Q.L."/>
            <person name="Xie B.B."/>
            <person name="Yu Y."/>
            <person name="Shu Y.L."/>
            <person name="Rong J.C."/>
            <person name="Zhang Y.J."/>
            <person name="Zhao D.L."/>
            <person name="Chen X.L."/>
            <person name="Zhang X.Y."/>
            <person name="Chen B."/>
            <person name="Zhou B.C."/>
            <person name="Zhang Y.Z."/>
        </authorList>
    </citation>
    <scope>NUCLEOTIDE SEQUENCE [LARGE SCALE GENOMIC DNA]</scope>
    <source>
        <strain evidence="8">ACAM 615</strain>
    </source>
</reference>
<comment type="similarity">
    <text evidence="1">Belongs to the site-specific recombinase resolvase family.</text>
</comment>
<dbReference type="InterPro" id="IPR009057">
    <property type="entry name" value="Homeodomain-like_sf"/>
</dbReference>
<gene>
    <name evidence="7" type="ORF">GPAL_1747</name>
</gene>
<proteinExistence type="inferred from homology"/>
<evidence type="ECO:0000256" key="3">
    <source>
        <dbReference type="ARBA" id="ARBA00023125"/>
    </source>
</evidence>
<organism evidence="7 8">
    <name type="scientific">Brumicola pallidula DSM 14239 = ACAM 615</name>
    <dbReference type="NCBI Taxonomy" id="1121922"/>
    <lineage>
        <taxon>Bacteria</taxon>
        <taxon>Pseudomonadati</taxon>
        <taxon>Pseudomonadota</taxon>
        <taxon>Gammaproteobacteria</taxon>
        <taxon>Alteromonadales</taxon>
        <taxon>Alteromonadaceae</taxon>
        <taxon>Brumicola</taxon>
    </lineage>
</organism>
<dbReference type="InterPro" id="IPR006119">
    <property type="entry name" value="Resolv_N"/>
</dbReference>
<dbReference type="AlphaFoldDB" id="K6ZZ97"/>
<dbReference type="RefSeq" id="WP_006010894.1">
    <property type="nucleotide sequence ID" value="NZ_BAEQ01000026.1"/>
</dbReference>
<sequence length="185" mass="20661">MALIGFARVSTENQELTNQLEQLTGAGCERIFHGKQSGISKENVLQLQALVDYARDGDAVVVTKLDRLGRSLKSILETIQRLADKKVTFKTLDGSIDTTNSSPFATAQLSLIGVFAQLERDLIVQRTGEGRKSAIARGVKFGRKPSLTHEQQKEVKAKIKRRESVYAIAKQYEVSRQTIMRIRDK</sequence>
<evidence type="ECO:0000256" key="5">
    <source>
        <dbReference type="PIRSR" id="PIRSR606118-50"/>
    </source>
</evidence>
<protein>
    <submittedName>
        <fullName evidence="7">Protein uvp1</fullName>
    </submittedName>
</protein>
<name>K6ZZ97_9ALTE</name>
<dbReference type="PROSITE" id="PS00398">
    <property type="entry name" value="RECOMBINASES_2"/>
    <property type="match status" value="1"/>
</dbReference>
<accession>K6ZZ97</accession>
<dbReference type="GO" id="GO:0000150">
    <property type="term" value="F:DNA strand exchange activity"/>
    <property type="evidence" value="ECO:0007669"/>
    <property type="project" value="InterPro"/>
</dbReference>
<keyword evidence="3" id="KW-0238">DNA-binding</keyword>
<dbReference type="SMART" id="SM00857">
    <property type="entry name" value="Resolvase"/>
    <property type="match status" value="1"/>
</dbReference>
<feature type="domain" description="Resolvase/invertase-type recombinase catalytic" evidence="6">
    <location>
        <begin position="2"/>
        <end position="138"/>
    </location>
</feature>
<evidence type="ECO:0000259" key="6">
    <source>
        <dbReference type="PROSITE" id="PS51736"/>
    </source>
</evidence>
<feature type="active site" description="O-(5'-phospho-DNA)-serine intermediate" evidence="5">
    <location>
        <position position="10"/>
    </location>
</feature>
<dbReference type="SUPFAM" id="SSF53041">
    <property type="entry name" value="Resolvase-like"/>
    <property type="match status" value="1"/>
</dbReference>
<dbReference type="InterPro" id="IPR006118">
    <property type="entry name" value="Recombinase_CS"/>
</dbReference>
<evidence type="ECO:0000313" key="8">
    <source>
        <dbReference type="Proteomes" id="UP000006251"/>
    </source>
</evidence>
<dbReference type="PANTHER" id="PTHR30461">
    <property type="entry name" value="DNA-INVERTASE FROM LAMBDOID PROPHAGE"/>
    <property type="match status" value="1"/>
</dbReference>
<dbReference type="Gene3D" id="3.40.50.1390">
    <property type="entry name" value="Resolvase, N-terminal catalytic domain"/>
    <property type="match status" value="1"/>
</dbReference>
<dbReference type="Proteomes" id="UP000006251">
    <property type="component" value="Unassembled WGS sequence"/>
</dbReference>
<dbReference type="Gene3D" id="1.10.10.60">
    <property type="entry name" value="Homeodomain-like"/>
    <property type="match status" value="1"/>
</dbReference>
<evidence type="ECO:0000256" key="1">
    <source>
        <dbReference type="ARBA" id="ARBA00009913"/>
    </source>
</evidence>